<evidence type="ECO:0000313" key="4">
    <source>
        <dbReference type="EMBL" id="OPZ93722.1"/>
    </source>
</evidence>
<dbReference type="GO" id="GO:0008080">
    <property type="term" value="F:N-acetyltransferase activity"/>
    <property type="evidence" value="ECO:0007669"/>
    <property type="project" value="InterPro"/>
</dbReference>
<dbReference type="InterPro" id="IPR016181">
    <property type="entry name" value="Acyl_CoA_acyltransferase"/>
</dbReference>
<comment type="caution">
    <text evidence="4">The sequence shown here is derived from an EMBL/GenBank/DDBJ whole genome shotgun (WGS) entry which is preliminary data.</text>
</comment>
<evidence type="ECO:0000256" key="1">
    <source>
        <dbReference type="ARBA" id="ARBA00022679"/>
    </source>
</evidence>
<gene>
    <name evidence="4" type="primary">argA</name>
    <name evidence="4" type="ORF">BWY73_00146</name>
</gene>
<dbReference type="AlphaFoldDB" id="A0A1V5MKW0"/>
<proteinExistence type="predicted"/>
<dbReference type="InterPro" id="IPR000182">
    <property type="entry name" value="GNAT_dom"/>
</dbReference>
<dbReference type="Pfam" id="PF13508">
    <property type="entry name" value="Acetyltransf_7"/>
    <property type="match status" value="1"/>
</dbReference>
<evidence type="ECO:0000256" key="2">
    <source>
        <dbReference type="ARBA" id="ARBA00023315"/>
    </source>
</evidence>
<dbReference type="Proteomes" id="UP000485484">
    <property type="component" value="Unassembled WGS sequence"/>
</dbReference>
<dbReference type="SUPFAM" id="SSF55729">
    <property type="entry name" value="Acyl-CoA N-acyltransferases (Nat)"/>
    <property type="match status" value="1"/>
</dbReference>
<protein>
    <submittedName>
        <fullName evidence="4">Amino-acid acetyltransferase</fullName>
        <ecNumber evidence="4">2.3.1.1</ecNumber>
    </submittedName>
</protein>
<dbReference type="PANTHER" id="PTHR43626">
    <property type="entry name" value="ACYL-COA N-ACYLTRANSFERASE"/>
    <property type="match status" value="1"/>
</dbReference>
<dbReference type="NCBIfam" id="NF005840">
    <property type="entry name" value="PRK07757.1"/>
    <property type="match status" value="1"/>
</dbReference>
<dbReference type="EMBL" id="MWAK01000010">
    <property type="protein sequence ID" value="OPZ93722.1"/>
    <property type="molecule type" value="Genomic_DNA"/>
</dbReference>
<dbReference type="GO" id="GO:0005737">
    <property type="term" value="C:cytoplasm"/>
    <property type="evidence" value="ECO:0007669"/>
    <property type="project" value="TreeGrafter"/>
</dbReference>
<name>A0A1V5MKW0_UNCT6</name>
<keyword evidence="2 4" id="KW-0012">Acyltransferase</keyword>
<accession>A0A1V5MKW0</accession>
<keyword evidence="1 4" id="KW-0808">Transferase</keyword>
<dbReference type="PANTHER" id="PTHR43626:SF4">
    <property type="entry name" value="GCN5-RELATED N-ACETYLTRANSFERASE 2, CHLOROPLASTIC"/>
    <property type="match status" value="1"/>
</dbReference>
<dbReference type="InterPro" id="IPR045039">
    <property type="entry name" value="NSI-like"/>
</dbReference>
<dbReference type="EC" id="2.3.1.1" evidence="4"/>
<dbReference type="PROSITE" id="PS51186">
    <property type="entry name" value="GNAT"/>
    <property type="match status" value="1"/>
</dbReference>
<reference evidence="4" key="1">
    <citation type="submission" date="2017-02" db="EMBL/GenBank/DDBJ databases">
        <title>Delving into the versatile metabolic prowess of the omnipresent phylum Bacteroidetes.</title>
        <authorList>
            <person name="Nobu M.K."/>
            <person name="Mei R."/>
            <person name="Narihiro T."/>
            <person name="Kuroda K."/>
            <person name="Liu W.-T."/>
        </authorList>
    </citation>
    <scope>NUCLEOTIDE SEQUENCE</scope>
    <source>
        <strain evidence="4">ADurb.Bin417</strain>
    </source>
</reference>
<dbReference type="CDD" id="cd04301">
    <property type="entry name" value="NAT_SF"/>
    <property type="match status" value="1"/>
</dbReference>
<organism evidence="4">
    <name type="scientific">candidate division TA06 bacterium ADurb.Bin417</name>
    <dbReference type="NCBI Taxonomy" id="1852828"/>
    <lineage>
        <taxon>Bacteria</taxon>
        <taxon>Bacteria division TA06</taxon>
    </lineage>
</organism>
<sequence>MAATKKRKLKIRLRKARLADAKNIHALINLAAREGAVIPRSLSEIYESIRDFQIAEADRRLVGCCALHIDWEDLAEIRSLVIDPEHQRIGLGSRLLKSALKEARELLVPRVFALTAHPAFFEKNGFERIRRGRLPHKIWGDCLKCPKFPKCDEVALWKKLS</sequence>
<feature type="domain" description="N-acetyltransferase" evidence="3">
    <location>
        <begin position="11"/>
        <end position="161"/>
    </location>
</feature>
<evidence type="ECO:0000259" key="3">
    <source>
        <dbReference type="PROSITE" id="PS51186"/>
    </source>
</evidence>
<dbReference type="Gene3D" id="3.40.630.30">
    <property type="match status" value="1"/>
</dbReference>